<dbReference type="Pfam" id="PF00015">
    <property type="entry name" value="MCPsignal"/>
    <property type="match status" value="1"/>
</dbReference>
<dbReference type="GO" id="GO:0006935">
    <property type="term" value="P:chemotaxis"/>
    <property type="evidence" value="ECO:0007669"/>
    <property type="project" value="InterPro"/>
</dbReference>
<proteinExistence type="inferred from homology"/>
<name>A0A431VA92_9PROT</name>
<keyword evidence="7" id="KW-1185">Reference proteome</keyword>
<dbReference type="InterPro" id="IPR004090">
    <property type="entry name" value="Chemotax_Me-accpt_rcpt"/>
</dbReference>
<dbReference type="SUPFAM" id="SSF58104">
    <property type="entry name" value="Methyl-accepting chemotaxis protein (MCP) signaling domain"/>
    <property type="match status" value="1"/>
</dbReference>
<dbReference type="GO" id="GO:0007165">
    <property type="term" value="P:signal transduction"/>
    <property type="evidence" value="ECO:0007669"/>
    <property type="project" value="UniProtKB-KW"/>
</dbReference>
<dbReference type="OrthoDB" id="266313at2"/>
<evidence type="ECO:0000256" key="3">
    <source>
        <dbReference type="PROSITE-ProRule" id="PRU00284"/>
    </source>
</evidence>
<evidence type="ECO:0000259" key="5">
    <source>
        <dbReference type="PROSITE" id="PS50111"/>
    </source>
</evidence>
<dbReference type="Proteomes" id="UP000277007">
    <property type="component" value="Unassembled WGS sequence"/>
</dbReference>
<comment type="caution">
    <text evidence="6">The sequence shown here is derived from an EMBL/GenBank/DDBJ whole genome shotgun (WGS) entry which is preliminary data.</text>
</comment>
<dbReference type="RefSeq" id="WP_126620560.1">
    <property type="nucleotide sequence ID" value="NZ_JBHUCY010000044.1"/>
</dbReference>
<dbReference type="PRINTS" id="PR00260">
    <property type="entry name" value="CHEMTRNSDUCR"/>
</dbReference>
<dbReference type="SMART" id="SM00283">
    <property type="entry name" value="MA"/>
    <property type="match status" value="1"/>
</dbReference>
<keyword evidence="4" id="KW-0472">Membrane</keyword>
<evidence type="ECO:0000256" key="1">
    <source>
        <dbReference type="ARBA" id="ARBA00023224"/>
    </source>
</evidence>
<accession>A0A431VA92</accession>
<dbReference type="GO" id="GO:0016020">
    <property type="term" value="C:membrane"/>
    <property type="evidence" value="ECO:0007669"/>
    <property type="project" value="InterPro"/>
</dbReference>
<evidence type="ECO:0000313" key="6">
    <source>
        <dbReference type="EMBL" id="RTR13099.1"/>
    </source>
</evidence>
<keyword evidence="1 3" id="KW-0807">Transducer</keyword>
<keyword evidence="4" id="KW-0812">Transmembrane</keyword>
<dbReference type="Gene3D" id="1.10.287.950">
    <property type="entry name" value="Methyl-accepting chemotaxis protein"/>
    <property type="match status" value="1"/>
</dbReference>
<feature type="domain" description="Methyl-accepting transducer" evidence="5">
    <location>
        <begin position="120"/>
        <end position="367"/>
    </location>
</feature>
<reference evidence="6 7" key="1">
    <citation type="submission" date="2018-12" db="EMBL/GenBank/DDBJ databases">
        <authorList>
            <person name="Yang Y."/>
        </authorList>
    </citation>
    <scope>NUCLEOTIDE SEQUENCE [LARGE SCALE GENOMIC DNA]</scope>
    <source>
        <strain evidence="6 7">L-25-5w-1</strain>
    </source>
</reference>
<dbReference type="GO" id="GO:0004888">
    <property type="term" value="F:transmembrane signaling receptor activity"/>
    <property type="evidence" value="ECO:0007669"/>
    <property type="project" value="InterPro"/>
</dbReference>
<protein>
    <recommendedName>
        <fullName evidence="5">Methyl-accepting transducer domain-containing protein</fullName>
    </recommendedName>
</protein>
<sequence length="388" mass="40169">MIQSGALATTHAPKPPTAIDAGMLKRSLMTAAAVGTLLNLIANYDLLLAGAVPNPLKLFLTYLVPFIVATYGAFAAKRQMARDFDVWRGAVVTPAKGLDETRDTQGALPPPAMDAACATALDTAADQAGQILANAERVNVASRQRAASAEEAAALAQRVAADAEVIRSAAELSDTKLREARDQATRVGERLDGLAGAVGQGAQLTITLADAIGRFNTNFQQIRGFAEGIGAIAKQTNMLALNATIEAARAGDAGKGFAVVASEVKSLARASSDYADKISGLIAELAKAAGELTGRVDALDASMNAAATASRDSLADLRNARETVIEAAASASETSGHAARQLERMETVAERIGTLARDAQTSITGSAANMEIALGLNRHIATIRRSLH</sequence>
<dbReference type="PROSITE" id="PS50111">
    <property type="entry name" value="CHEMOTAXIS_TRANSDUC_2"/>
    <property type="match status" value="1"/>
</dbReference>
<evidence type="ECO:0000313" key="7">
    <source>
        <dbReference type="Proteomes" id="UP000277007"/>
    </source>
</evidence>
<dbReference type="AlphaFoldDB" id="A0A431VA92"/>
<evidence type="ECO:0000256" key="4">
    <source>
        <dbReference type="SAM" id="Phobius"/>
    </source>
</evidence>
<dbReference type="PANTHER" id="PTHR32089">
    <property type="entry name" value="METHYL-ACCEPTING CHEMOTAXIS PROTEIN MCPB"/>
    <property type="match status" value="1"/>
</dbReference>
<evidence type="ECO:0000256" key="2">
    <source>
        <dbReference type="ARBA" id="ARBA00029447"/>
    </source>
</evidence>
<organism evidence="6 7">
    <name type="scientific">Azospirillum griseum</name>
    <dbReference type="NCBI Taxonomy" id="2496639"/>
    <lineage>
        <taxon>Bacteria</taxon>
        <taxon>Pseudomonadati</taxon>
        <taxon>Pseudomonadota</taxon>
        <taxon>Alphaproteobacteria</taxon>
        <taxon>Rhodospirillales</taxon>
        <taxon>Azospirillaceae</taxon>
        <taxon>Azospirillum</taxon>
    </lineage>
</organism>
<gene>
    <name evidence="6" type="ORF">EJ903_24850</name>
</gene>
<dbReference type="PANTHER" id="PTHR32089:SF112">
    <property type="entry name" value="LYSOZYME-LIKE PROTEIN-RELATED"/>
    <property type="match status" value="1"/>
</dbReference>
<keyword evidence="4" id="KW-1133">Transmembrane helix</keyword>
<feature type="transmembrane region" description="Helical" evidence="4">
    <location>
        <begin position="58"/>
        <end position="76"/>
    </location>
</feature>
<comment type="similarity">
    <text evidence="2">Belongs to the methyl-accepting chemotaxis (MCP) protein family.</text>
</comment>
<dbReference type="EMBL" id="RXMA01000047">
    <property type="protein sequence ID" value="RTR13099.1"/>
    <property type="molecule type" value="Genomic_DNA"/>
</dbReference>
<dbReference type="InterPro" id="IPR004089">
    <property type="entry name" value="MCPsignal_dom"/>
</dbReference>
<feature type="transmembrane region" description="Helical" evidence="4">
    <location>
        <begin position="28"/>
        <end position="52"/>
    </location>
</feature>